<name>A0A1Y3GDS2_9EURY</name>
<dbReference type="InterPro" id="IPR036388">
    <property type="entry name" value="WH-like_DNA-bd_sf"/>
</dbReference>
<dbReference type="Proteomes" id="UP000195137">
    <property type="component" value="Unassembled WGS sequence"/>
</dbReference>
<organism evidence="1 2">
    <name type="scientific">Methanonatronarchaeum thermophilum</name>
    <dbReference type="NCBI Taxonomy" id="1927129"/>
    <lineage>
        <taxon>Archaea</taxon>
        <taxon>Methanobacteriati</taxon>
        <taxon>Methanobacteriota</taxon>
        <taxon>Methanonatronarchaeia</taxon>
        <taxon>Methanonatronarchaeales</taxon>
        <taxon>Methanonatronarchaeaceae</taxon>
        <taxon>Methanonatronarchaeum</taxon>
    </lineage>
</organism>
<evidence type="ECO:0000313" key="2">
    <source>
        <dbReference type="Proteomes" id="UP000195137"/>
    </source>
</evidence>
<gene>
    <name evidence="1" type="ORF">AMET1_1379</name>
</gene>
<keyword evidence="2" id="KW-1185">Reference proteome</keyword>
<dbReference type="EMBL" id="MRZU01000004">
    <property type="protein sequence ID" value="OUJ18463.1"/>
    <property type="molecule type" value="Genomic_DNA"/>
</dbReference>
<dbReference type="InterPro" id="IPR036390">
    <property type="entry name" value="WH_DNA-bd_sf"/>
</dbReference>
<reference evidence="1 2" key="1">
    <citation type="submission" date="2016-12" db="EMBL/GenBank/DDBJ databases">
        <title>Discovery of methanogenic haloarchaea.</title>
        <authorList>
            <person name="Sorokin D.Y."/>
            <person name="Makarova K.S."/>
            <person name="Abbas B."/>
            <person name="Ferrer M."/>
            <person name="Golyshin P.N."/>
        </authorList>
    </citation>
    <scope>NUCLEOTIDE SEQUENCE [LARGE SCALE GENOMIC DNA]</scope>
    <source>
        <strain evidence="1">AMET1</strain>
    </source>
</reference>
<accession>A0A1Y3GDS2</accession>
<dbReference type="RefSeq" id="WP_086637734.1">
    <property type="nucleotide sequence ID" value="NZ_MRZU01000004.1"/>
</dbReference>
<dbReference type="GO" id="GO:0003700">
    <property type="term" value="F:DNA-binding transcription factor activity"/>
    <property type="evidence" value="ECO:0007669"/>
    <property type="project" value="InterPro"/>
</dbReference>
<protein>
    <submittedName>
        <fullName evidence="1">Transcriptional regulator containing HTH domain</fullName>
    </submittedName>
</protein>
<sequence>MKKELKKTLFKEVPVKILLTVYREGETYPTEVSYSLEGSYSHIIKTVSKLEEVGLLESKISGRRKVIKFTDRGEKVAELIAGMLEINENGYSTNEEKKVKEILNKIEEIYETQLKGKDGISQKKARNIGKRLGPYKRELGKLEGSTNTQLVEQARKRIDEIMELKNQLRE</sequence>
<comment type="caution">
    <text evidence="1">The sequence shown here is derived from an EMBL/GenBank/DDBJ whole genome shotgun (WGS) entry which is preliminary data.</text>
</comment>
<dbReference type="AlphaFoldDB" id="A0A1Y3GDS2"/>
<evidence type="ECO:0000313" key="1">
    <source>
        <dbReference type="EMBL" id="OUJ18463.1"/>
    </source>
</evidence>
<dbReference type="SUPFAM" id="SSF46785">
    <property type="entry name" value="Winged helix' DNA-binding domain"/>
    <property type="match status" value="1"/>
</dbReference>
<proteinExistence type="predicted"/>
<dbReference type="Gene3D" id="1.10.10.10">
    <property type="entry name" value="Winged helix-like DNA-binding domain superfamily/Winged helix DNA-binding domain"/>
    <property type="match status" value="1"/>
</dbReference>